<accession>A0A3L9Y6Y0</accession>
<evidence type="ECO:0000313" key="2">
    <source>
        <dbReference type="EMBL" id="RMA42837.1"/>
    </source>
</evidence>
<dbReference type="Proteomes" id="UP000281343">
    <property type="component" value="Unassembled WGS sequence"/>
</dbReference>
<proteinExistence type="predicted"/>
<comment type="caution">
    <text evidence="2">The sequence shown here is derived from an EMBL/GenBank/DDBJ whole genome shotgun (WGS) entry which is preliminary data.</text>
</comment>
<sequence>MAVTNRYSQIVAWVKVILPLLALGLLSTLFLFSNSPDPDRAIPFAEVDVEELAREQRLGNPRFAGTLEDGREVLFIAESAAPAPDAPDRISAQQVETRVAISETDYILLNSAASEVDLSNRTADLQNDVRLTSSTGYRLESDRIVVSFEVLSVVSPGPVRVDGPSMTLSADRMVLSEETGVQVLSFNGRVRMLYEPES</sequence>
<dbReference type="EMBL" id="RCNT01000003">
    <property type="protein sequence ID" value="RMA42837.1"/>
    <property type="molecule type" value="Genomic_DNA"/>
</dbReference>
<protein>
    <recommendedName>
        <fullName evidence="4">LPS export ABC transporter periplasmic protein LptC</fullName>
    </recommendedName>
</protein>
<gene>
    <name evidence="2" type="ORF">D9R08_08675</name>
</gene>
<evidence type="ECO:0000313" key="3">
    <source>
        <dbReference type="Proteomes" id="UP000281343"/>
    </source>
</evidence>
<dbReference type="AlphaFoldDB" id="A0A3L9Y6Y0"/>
<evidence type="ECO:0000256" key="1">
    <source>
        <dbReference type="SAM" id="Phobius"/>
    </source>
</evidence>
<name>A0A3L9Y6Y0_9RHOB</name>
<keyword evidence="1" id="KW-0812">Transmembrane</keyword>
<organism evidence="2 3">
    <name type="scientific">Rhodophyticola porphyridii</name>
    <dbReference type="NCBI Taxonomy" id="1852017"/>
    <lineage>
        <taxon>Bacteria</taxon>
        <taxon>Pseudomonadati</taxon>
        <taxon>Pseudomonadota</taxon>
        <taxon>Alphaproteobacteria</taxon>
        <taxon>Rhodobacterales</taxon>
        <taxon>Roseobacteraceae</taxon>
        <taxon>Rhodophyticola</taxon>
    </lineage>
</organism>
<reference evidence="2 3" key="1">
    <citation type="submission" date="2018-10" db="EMBL/GenBank/DDBJ databases">
        <authorList>
            <person name="Jung H.S."/>
            <person name="Jeon C.O."/>
        </authorList>
    </citation>
    <scope>NUCLEOTIDE SEQUENCE [LARGE SCALE GENOMIC DNA]</scope>
    <source>
        <strain evidence="2 3">MA-7-27</strain>
    </source>
</reference>
<evidence type="ECO:0008006" key="4">
    <source>
        <dbReference type="Google" id="ProtNLM"/>
    </source>
</evidence>
<feature type="transmembrane region" description="Helical" evidence="1">
    <location>
        <begin position="12"/>
        <end position="32"/>
    </location>
</feature>
<keyword evidence="1" id="KW-1133">Transmembrane helix</keyword>
<keyword evidence="1" id="KW-0472">Membrane</keyword>
<keyword evidence="3" id="KW-1185">Reference proteome</keyword>